<comment type="caution">
    <text evidence="1">The sequence shown here is derived from an EMBL/GenBank/DDBJ whole genome shotgun (WGS) entry which is preliminary data.</text>
</comment>
<organism evidence="1 2">
    <name type="scientific">Ancylomarina longa</name>
    <dbReference type="NCBI Taxonomy" id="2487017"/>
    <lineage>
        <taxon>Bacteria</taxon>
        <taxon>Pseudomonadati</taxon>
        <taxon>Bacteroidota</taxon>
        <taxon>Bacteroidia</taxon>
        <taxon>Marinilabiliales</taxon>
        <taxon>Marinifilaceae</taxon>
        <taxon>Ancylomarina</taxon>
    </lineage>
</organism>
<sequence>MIYMNTNEIKQYRQMKDLVEFGEQNQTKLGEDTTFTQVITTVNGIKTEFDNLIPMLGIKSKSETEEKQESRKKLEKICFNLSGLLVSYGNLKSVEIFRNISGYTITNLRKVSSEQVLLYAQKLQSICADNAGEATLAGVDEVARTALSAAIADFDQKINDPQEFRIQHRELRKSINQKLEQYTNLLNNVLKLYMRSKYAESDAALYQDFLSSIEIPGSMVRTRAIQGTFTDTVNGKPIRRVRVSIDGQKPQVKGGEKGGYFITNLSPGMHEIAFSRSAYITVVKKLVILPDQPIVLDVAFTPVQIEEASMS</sequence>
<reference evidence="1 2" key="1">
    <citation type="submission" date="2018-11" db="EMBL/GenBank/DDBJ databases">
        <title>Parancylomarina longa gen. nov., sp. nov., isolated from sediments of southern Okinawa.</title>
        <authorList>
            <person name="Fu T."/>
        </authorList>
    </citation>
    <scope>NUCLEOTIDE SEQUENCE [LARGE SCALE GENOMIC DNA]</scope>
    <source>
        <strain evidence="1 2">T3-2 S1-C</strain>
    </source>
</reference>
<dbReference type="Proteomes" id="UP000282985">
    <property type="component" value="Unassembled WGS sequence"/>
</dbReference>
<dbReference type="AlphaFoldDB" id="A0A434AEP9"/>
<keyword evidence="1" id="KW-0645">Protease</keyword>
<dbReference type="EMBL" id="RJJX01000040">
    <property type="protein sequence ID" value="RUT72857.1"/>
    <property type="molecule type" value="Genomic_DNA"/>
</dbReference>
<dbReference type="Pfam" id="PF13620">
    <property type="entry name" value="CarboxypepD_reg"/>
    <property type="match status" value="1"/>
</dbReference>
<dbReference type="InterPro" id="IPR013784">
    <property type="entry name" value="Carb-bd-like_fold"/>
</dbReference>
<proteinExistence type="predicted"/>
<evidence type="ECO:0000313" key="2">
    <source>
        <dbReference type="Proteomes" id="UP000282985"/>
    </source>
</evidence>
<accession>A0A434AEP9</accession>
<name>A0A434AEP9_9BACT</name>
<dbReference type="Gene3D" id="2.60.40.1120">
    <property type="entry name" value="Carboxypeptidase-like, regulatory domain"/>
    <property type="match status" value="1"/>
</dbReference>
<dbReference type="OrthoDB" id="1127455at2"/>
<gene>
    <name evidence="1" type="ORF">DLK05_16290</name>
</gene>
<evidence type="ECO:0000313" key="1">
    <source>
        <dbReference type="EMBL" id="RUT72857.1"/>
    </source>
</evidence>
<keyword evidence="2" id="KW-1185">Reference proteome</keyword>
<keyword evidence="1" id="KW-0378">Hydrolase</keyword>
<keyword evidence="1" id="KW-0121">Carboxypeptidase</keyword>
<dbReference type="SUPFAM" id="SSF49452">
    <property type="entry name" value="Starch-binding domain-like"/>
    <property type="match status" value="1"/>
</dbReference>
<protein>
    <submittedName>
        <fullName evidence="1">Carboxypeptidase regulatory-like domain-containing protein</fullName>
    </submittedName>
</protein>
<dbReference type="GO" id="GO:0004180">
    <property type="term" value="F:carboxypeptidase activity"/>
    <property type="evidence" value="ECO:0007669"/>
    <property type="project" value="UniProtKB-KW"/>
</dbReference>
<dbReference type="GO" id="GO:0030246">
    <property type="term" value="F:carbohydrate binding"/>
    <property type="evidence" value="ECO:0007669"/>
    <property type="project" value="InterPro"/>
</dbReference>